<organism evidence="2 3">
    <name type="scientific">Paraburkholderia kirstenboschensis</name>
    <dbReference type="NCBI Taxonomy" id="1245436"/>
    <lineage>
        <taxon>Bacteria</taxon>
        <taxon>Pseudomonadati</taxon>
        <taxon>Pseudomonadota</taxon>
        <taxon>Betaproteobacteria</taxon>
        <taxon>Burkholderiales</taxon>
        <taxon>Burkholderiaceae</taxon>
        <taxon>Paraburkholderia</taxon>
    </lineage>
</organism>
<evidence type="ECO:0000313" key="2">
    <source>
        <dbReference type="EMBL" id="WOD20071.1"/>
    </source>
</evidence>
<evidence type="ECO:0000313" key="3">
    <source>
        <dbReference type="Proteomes" id="UP001302652"/>
    </source>
</evidence>
<protein>
    <recommendedName>
        <fullName evidence="4">MORN repeat-containing protein</fullName>
    </recommendedName>
</protein>
<gene>
    <name evidence="2" type="ORF">RW095_28145</name>
</gene>
<dbReference type="PROSITE" id="PS51257">
    <property type="entry name" value="PROKAR_LIPOPROTEIN"/>
    <property type="match status" value="1"/>
</dbReference>
<feature type="chain" id="PRO_5046841967" description="MORN repeat-containing protein" evidence="1">
    <location>
        <begin position="26"/>
        <end position="166"/>
    </location>
</feature>
<evidence type="ECO:0000256" key="1">
    <source>
        <dbReference type="SAM" id="SignalP"/>
    </source>
</evidence>
<sequence length="166" mass="17865">MKRLPFVLRALPVAIVAAVLGCAFPRDGCASALNGADTRSGCRFETPASWDFTVFRWSGGCSADGIADGYGVLRAYSNGKVVESYFGELKRGRLSLGVIETPSGYVAGKFVDGKPPGDQDRNDLIAAFNIAAKAARQISEVFRRNGDTAAFHYYSNKAKALQEQMD</sequence>
<proteinExistence type="predicted"/>
<keyword evidence="3" id="KW-1185">Reference proteome</keyword>
<feature type="signal peptide" evidence="1">
    <location>
        <begin position="1"/>
        <end position="25"/>
    </location>
</feature>
<evidence type="ECO:0008006" key="4">
    <source>
        <dbReference type="Google" id="ProtNLM"/>
    </source>
</evidence>
<accession>A0ABZ0ESB9</accession>
<reference evidence="2 3" key="1">
    <citation type="submission" date="2023-10" db="EMBL/GenBank/DDBJ databases">
        <title>Surface-active antibiotics is a multifunctional adaptation for post-fire microbes.</title>
        <authorList>
            <person name="Liu M.D."/>
            <person name="Du Y."/>
            <person name="Koupaei S.K."/>
            <person name="Kim N.R."/>
            <person name="Zhang W."/>
            <person name="Traxler M.F."/>
        </authorList>
    </citation>
    <scope>NUCLEOTIDE SEQUENCE [LARGE SCALE GENOMIC DNA]</scope>
    <source>
        <strain evidence="2 3">F3</strain>
    </source>
</reference>
<dbReference type="Proteomes" id="UP001302652">
    <property type="component" value="Chromosome 1"/>
</dbReference>
<dbReference type="EMBL" id="CP136513">
    <property type="protein sequence ID" value="WOD20071.1"/>
    <property type="molecule type" value="Genomic_DNA"/>
</dbReference>
<dbReference type="RefSeq" id="WP_317022048.1">
    <property type="nucleotide sequence ID" value="NZ_CP136513.1"/>
</dbReference>
<name>A0ABZ0ESB9_9BURK</name>
<keyword evidence="1" id="KW-0732">Signal</keyword>